<evidence type="ECO:0000313" key="5">
    <source>
        <dbReference type="Ensembl" id="ENSCVAP00000007061.1"/>
    </source>
</evidence>
<keyword evidence="3" id="KW-0732">Signal</keyword>
<protein>
    <submittedName>
        <fullName evidence="5">Interferon lambda receptor 1-like</fullName>
    </submittedName>
</protein>
<dbReference type="GeneID" id="107082448"/>
<organism evidence="5 6">
    <name type="scientific">Cyprinodon variegatus</name>
    <name type="common">Sheepshead minnow</name>
    <dbReference type="NCBI Taxonomy" id="28743"/>
    <lineage>
        <taxon>Eukaryota</taxon>
        <taxon>Metazoa</taxon>
        <taxon>Chordata</taxon>
        <taxon>Craniata</taxon>
        <taxon>Vertebrata</taxon>
        <taxon>Euteleostomi</taxon>
        <taxon>Actinopterygii</taxon>
        <taxon>Neopterygii</taxon>
        <taxon>Teleostei</taxon>
        <taxon>Neoteleostei</taxon>
        <taxon>Acanthomorphata</taxon>
        <taxon>Ovalentaria</taxon>
        <taxon>Atherinomorphae</taxon>
        <taxon>Cyprinodontiformes</taxon>
        <taxon>Cyprinodontidae</taxon>
        <taxon>Cyprinodon</taxon>
    </lineage>
</organism>
<feature type="compositionally biased region" description="Acidic residues" evidence="1">
    <location>
        <begin position="490"/>
        <end position="502"/>
    </location>
</feature>
<reference evidence="5" key="2">
    <citation type="submission" date="2025-09" db="UniProtKB">
        <authorList>
            <consortium name="Ensembl"/>
        </authorList>
    </citation>
    <scope>IDENTIFICATION</scope>
</reference>
<evidence type="ECO:0000256" key="3">
    <source>
        <dbReference type="SAM" id="SignalP"/>
    </source>
</evidence>
<dbReference type="CDD" id="cd00063">
    <property type="entry name" value="FN3"/>
    <property type="match status" value="1"/>
</dbReference>
<dbReference type="Gene3D" id="2.60.40.10">
    <property type="entry name" value="Immunoglobulins"/>
    <property type="match status" value="1"/>
</dbReference>
<feature type="chain" id="PRO_5018778720" evidence="3">
    <location>
        <begin position="38"/>
        <end position="509"/>
    </location>
</feature>
<evidence type="ECO:0000259" key="4">
    <source>
        <dbReference type="PROSITE" id="PS50853"/>
    </source>
</evidence>
<dbReference type="GO" id="GO:0005886">
    <property type="term" value="C:plasma membrane"/>
    <property type="evidence" value="ECO:0007669"/>
    <property type="project" value="TreeGrafter"/>
</dbReference>
<feature type="region of interest" description="Disordered" evidence="1">
    <location>
        <begin position="299"/>
        <end position="398"/>
    </location>
</feature>
<name>A0A3Q2CNG1_CYPVA</name>
<dbReference type="GO" id="GO:0004896">
    <property type="term" value="F:cytokine receptor activity"/>
    <property type="evidence" value="ECO:0007669"/>
    <property type="project" value="TreeGrafter"/>
</dbReference>
<accession>A0A3Q2CNG1</accession>
<dbReference type="InterPro" id="IPR050650">
    <property type="entry name" value="Type-II_Cytokine-TF_Rcpt"/>
</dbReference>
<dbReference type="PROSITE" id="PS50853">
    <property type="entry name" value="FN3"/>
    <property type="match status" value="1"/>
</dbReference>
<feature type="compositionally biased region" description="Acidic residues" evidence="1">
    <location>
        <begin position="317"/>
        <end position="326"/>
    </location>
</feature>
<feature type="compositionally biased region" description="Basic and acidic residues" evidence="1">
    <location>
        <begin position="380"/>
        <end position="396"/>
    </location>
</feature>
<dbReference type="Proteomes" id="UP000265020">
    <property type="component" value="Unassembled WGS sequence"/>
</dbReference>
<dbReference type="OrthoDB" id="8947665at2759"/>
<dbReference type="InterPro" id="IPR003961">
    <property type="entry name" value="FN3_dom"/>
</dbReference>
<dbReference type="CTD" id="569454"/>
<feature type="transmembrane region" description="Helical" evidence="2">
    <location>
        <begin position="233"/>
        <end position="259"/>
    </location>
</feature>
<keyword evidence="2" id="KW-0812">Transmembrane</keyword>
<feature type="domain" description="Fibronectin type-III" evidence="4">
    <location>
        <begin position="41"/>
        <end position="130"/>
    </location>
</feature>
<dbReference type="PANTHER" id="PTHR20859">
    <property type="entry name" value="INTERFERON/INTERLEUKIN RECEPTOR"/>
    <property type="match status" value="1"/>
</dbReference>
<dbReference type="InterPro" id="IPR036116">
    <property type="entry name" value="FN3_sf"/>
</dbReference>
<sequence length="509" mass="57375">MVEAARDAGSFVIACQRVEMLMNPLIVLLLLLPPACASLPAPVNLRITSLNFQYDLHWDPGPGSPPGTVYRVSKLVKREKWRMLHKPTNVTSYRLELDLDSEYILAVRAKYNHSRSPRSDPITFVPLTETVFGPPTLSAVGHGTWIQVNISHPNITLIQREYAPDYKVLWKKENDGKIQEQTKTELWSFKLDKLEKGTEYCMQGHIMTRIIRNNPPSEWKCIFSSAPEPDNSMLVLVIAMVLLISLALLLSMGFFCLYYTGFLCKLKDLPAALMFGLLPEDAFGPKTVDMDQGTIFSQTVNLRNHPKATAPSTGEANSEDEDADEDYPGKLYVNRKTERSSYGGSQRDPEYHSGYLGKDARSSRGFTAEPPAEAEEWQVESDHREQKAGTVHDPDRSGLQVRVMTHHEEEMRTESQDLSGDVNLFSVTLASMATCDEGDPEEEQDSDSSSTDFLRIYTLNRSQTDSQRERDEQESAPLMEPPTEVFPDSGDADSWMDEEEEMSGYLTNR</sequence>
<dbReference type="RefSeq" id="XP_015226624.1">
    <property type="nucleotide sequence ID" value="XM_015371138.1"/>
</dbReference>
<feature type="region of interest" description="Disordered" evidence="1">
    <location>
        <begin position="434"/>
        <end position="509"/>
    </location>
</feature>
<feature type="compositionally biased region" description="Acidic residues" evidence="1">
    <location>
        <begin position="436"/>
        <end position="446"/>
    </location>
</feature>
<keyword evidence="2" id="KW-1133">Transmembrane helix</keyword>
<evidence type="ECO:0000256" key="1">
    <source>
        <dbReference type="SAM" id="MobiDB-lite"/>
    </source>
</evidence>
<dbReference type="Ensembl" id="ENSCVAT00000003939.1">
    <property type="protein sequence ID" value="ENSCVAP00000007061.1"/>
    <property type="gene ID" value="ENSCVAG00000008676.1"/>
</dbReference>
<reference evidence="5" key="1">
    <citation type="submission" date="2025-08" db="UniProtKB">
        <authorList>
            <consortium name="Ensembl"/>
        </authorList>
    </citation>
    <scope>IDENTIFICATION</scope>
</reference>
<dbReference type="InterPro" id="IPR013783">
    <property type="entry name" value="Ig-like_fold"/>
</dbReference>
<evidence type="ECO:0000313" key="6">
    <source>
        <dbReference type="Proteomes" id="UP000265020"/>
    </source>
</evidence>
<dbReference type="OMA" id="THSGYTD"/>
<dbReference type="STRING" id="28743.ENSCVAP00000007061"/>
<dbReference type="PANTHER" id="PTHR20859:SF84">
    <property type="entry name" value="INTERFERON ALPHA_BETA RECEPTOR 2"/>
    <property type="match status" value="1"/>
</dbReference>
<keyword evidence="6" id="KW-1185">Reference proteome</keyword>
<dbReference type="SUPFAM" id="SSF49265">
    <property type="entry name" value="Fibronectin type III"/>
    <property type="match status" value="2"/>
</dbReference>
<dbReference type="AlphaFoldDB" id="A0A3Q2CNG1"/>
<dbReference type="KEGG" id="cvg:107082448"/>
<dbReference type="GeneTree" id="ENSGT00940000158231"/>
<evidence type="ECO:0000256" key="2">
    <source>
        <dbReference type="SAM" id="Phobius"/>
    </source>
</evidence>
<keyword evidence="2" id="KW-0472">Membrane</keyword>
<feature type="signal peptide" evidence="3">
    <location>
        <begin position="1"/>
        <end position="37"/>
    </location>
</feature>
<dbReference type="Pfam" id="PF09294">
    <property type="entry name" value="Interfer-bind"/>
    <property type="match status" value="1"/>
</dbReference>
<dbReference type="Pfam" id="PF01108">
    <property type="entry name" value="Tissue_fac"/>
    <property type="match status" value="1"/>
</dbReference>
<proteinExistence type="predicted"/>
<dbReference type="InterPro" id="IPR015373">
    <property type="entry name" value="Interferon/interleukin_rcp_dom"/>
</dbReference>